<dbReference type="Proteomes" id="UP000501868">
    <property type="component" value="Chromosome"/>
</dbReference>
<name>A0A6H1P7D9_PRIMG</name>
<dbReference type="Gene3D" id="3.40.1190.20">
    <property type="match status" value="1"/>
</dbReference>
<reference evidence="4 5" key="2">
    <citation type="submission" date="2020-04" db="EMBL/GenBank/DDBJ databases">
        <authorList>
            <person name="Fomenkov A."/>
            <person name="Anton B.P."/>
            <person name="Roberts R.J."/>
        </authorList>
    </citation>
    <scope>NUCLEOTIDE SEQUENCE [LARGE SCALE GENOMIC DNA]</scope>
    <source>
        <strain evidence="4 5">S2</strain>
    </source>
</reference>
<organism evidence="4 5">
    <name type="scientific">Priestia megaterium</name>
    <name type="common">Bacillus megaterium</name>
    <dbReference type="NCBI Taxonomy" id="1404"/>
    <lineage>
        <taxon>Bacteria</taxon>
        <taxon>Bacillati</taxon>
        <taxon>Bacillota</taxon>
        <taxon>Bacilli</taxon>
        <taxon>Bacillales</taxon>
        <taxon>Bacillaceae</taxon>
        <taxon>Priestia</taxon>
    </lineage>
</organism>
<evidence type="ECO:0000313" key="5">
    <source>
        <dbReference type="Proteomes" id="UP000501868"/>
    </source>
</evidence>
<keyword evidence="2 4" id="KW-0418">Kinase</keyword>
<feature type="domain" description="Carbohydrate kinase PfkB" evidence="3">
    <location>
        <begin position="13"/>
        <end position="298"/>
    </location>
</feature>
<proteinExistence type="predicted"/>
<dbReference type="SUPFAM" id="SSF53613">
    <property type="entry name" value="Ribokinase-like"/>
    <property type="match status" value="1"/>
</dbReference>
<protein>
    <submittedName>
        <fullName evidence="4">Carbohydrate kinase family protein</fullName>
    </submittedName>
</protein>
<dbReference type="InterPro" id="IPR011611">
    <property type="entry name" value="PfkB_dom"/>
</dbReference>
<dbReference type="GO" id="GO:0016301">
    <property type="term" value="F:kinase activity"/>
    <property type="evidence" value="ECO:0007669"/>
    <property type="project" value="UniProtKB-KW"/>
</dbReference>
<dbReference type="GO" id="GO:0006796">
    <property type="term" value="P:phosphate-containing compound metabolic process"/>
    <property type="evidence" value="ECO:0007669"/>
    <property type="project" value="UniProtKB-ARBA"/>
</dbReference>
<dbReference type="AlphaFoldDB" id="A0A6H1P7D9"/>
<sequence length="316" mass="35133">MENPVGIIGNYNIDIMIGNVNEAPKWDTEILADRYEQRIAGTAGYMALALYNLNIPSVILSSVGQDDYGNFLVKALIERGLEAKGIERLANHQTCIGFVVVNKDGSRAITTVSGAHDHFDLEMYHKNKHLLKECKEIVICGTYLLPKFSLAEALVVAKEQRALGKKLYFDPSWDPNGWSEYTVSQTFELLKYVDVFMPNETELCHLTGKQNWRDALLFVSQFCGEVVVKLGSKGAAMIKDGKIIIESGKNVRAVDTTGAGDVFDMGYLFAARRGDDPSNRLALGNTLASLLITQSNRTTYPTLQELMNKWENPIKS</sequence>
<dbReference type="PANTHER" id="PTHR10584:SF166">
    <property type="entry name" value="RIBOKINASE"/>
    <property type="match status" value="1"/>
</dbReference>
<evidence type="ECO:0000256" key="1">
    <source>
        <dbReference type="ARBA" id="ARBA00022679"/>
    </source>
</evidence>
<accession>A0A6H1P7D9</accession>
<dbReference type="Pfam" id="PF00294">
    <property type="entry name" value="PfkB"/>
    <property type="match status" value="1"/>
</dbReference>
<dbReference type="PANTHER" id="PTHR10584">
    <property type="entry name" value="SUGAR KINASE"/>
    <property type="match status" value="1"/>
</dbReference>
<evidence type="ECO:0000259" key="3">
    <source>
        <dbReference type="Pfam" id="PF00294"/>
    </source>
</evidence>
<dbReference type="InterPro" id="IPR029056">
    <property type="entry name" value="Ribokinase-like"/>
</dbReference>
<dbReference type="EMBL" id="CP051128">
    <property type="protein sequence ID" value="QIZ09307.1"/>
    <property type="molecule type" value="Genomic_DNA"/>
</dbReference>
<keyword evidence="1" id="KW-0808">Transferase</keyword>
<dbReference type="PRINTS" id="PR00990">
    <property type="entry name" value="RIBOKINASE"/>
</dbReference>
<reference evidence="4 5" key="1">
    <citation type="submission" date="2020-04" db="EMBL/GenBank/DDBJ databases">
        <title>Genome-Wide Identification of 5-Methylcytosine Sites in Bacterial Genomes By High-Throughput Sequencing of MspJI Restriction Fragments.</title>
        <authorList>
            <person name="Wu V."/>
        </authorList>
    </citation>
    <scope>NUCLEOTIDE SEQUENCE [LARGE SCALE GENOMIC DNA]</scope>
    <source>
        <strain evidence="4 5">S2</strain>
    </source>
</reference>
<evidence type="ECO:0000313" key="4">
    <source>
        <dbReference type="EMBL" id="QIZ09307.1"/>
    </source>
</evidence>
<gene>
    <name evidence="4" type="ORF">HFZ78_23545</name>
</gene>
<dbReference type="InterPro" id="IPR002139">
    <property type="entry name" value="Ribo/fructo_kinase"/>
</dbReference>
<evidence type="ECO:0000256" key="2">
    <source>
        <dbReference type="ARBA" id="ARBA00022777"/>
    </source>
</evidence>